<evidence type="ECO:0000256" key="6">
    <source>
        <dbReference type="ARBA" id="ARBA00023136"/>
    </source>
</evidence>
<dbReference type="PANTHER" id="PTHR11660">
    <property type="entry name" value="SOLUTE CARRIER FAMILY 40 MEMBER"/>
    <property type="match status" value="1"/>
</dbReference>
<evidence type="ECO:0000313" key="9">
    <source>
        <dbReference type="EMBL" id="CAH1789301.1"/>
    </source>
</evidence>
<dbReference type="GO" id="GO:0005381">
    <property type="term" value="F:iron ion transmembrane transporter activity"/>
    <property type="evidence" value="ECO:0007669"/>
    <property type="project" value="InterPro"/>
</dbReference>
<comment type="caution">
    <text evidence="9">The sequence shown here is derived from an EMBL/GenBank/DDBJ whole genome shotgun (WGS) entry which is preliminary data.</text>
</comment>
<dbReference type="OrthoDB" id="648861at2759"/>
<dbReference type="Pfam" id="PF06963">
    <property type="entry name" value="FPN1"/>
    <property type="match status" value="1"/>
</dbReference>
<sequence length="691" mass="75680">MAREMESKSKSSRIKSCLGSSSNLIYISHALSAWGIRMWSFAVALFLVQLSPDSLRLPAIYGLLCCLSVLLCGALIGEWIDNNERLKVARNSLVFAKVCVAICAVLLCMLIIYKEPIIAIWDGWLETIFQALVIIIAVLARLGNEANRISIERDWIVVVSRGNESKLASLNAVTRAIDLTTNILAPVLTGQIMTYGSTVVSAIFIAGWNMLSLVIEVWLLWIVYKRYPELASKGQKKTVKKDDVEDENEPLLPNGKNNNSQKSYSGIAKSEQTDTAETCMIEDPKSNDERLANEIDSTDPNQNDVIKQVIETATESDEVNIKPKQKNGNICALLFKSLLTLIRGWKTYMNQEVVLAGMALSTLYFTVLGFDSITTSYAYSQGLSESMVSILMGGASLLGIFGAFLFTQIRKCIALESMGLISFFLQVLCLSPCVLSVWAPGTVFDLRYIYDTPTDLIVNCSIPVSTNILETGIANVDTSEGSRVLGMGNSFDESLTSNGHFVGFDAVMHGTPSFLSPLSIEAKALNQSPWTFEPLLHINSTGSNTSSGITQHGTEVSLTESLAVVGNGSTGLLNCTNLPKKGSNLSIWLLMGGIIASRVGLWLTDLTISQQMQETIHESERGIVNGVQSSLNMFVDTIKFILVIILPRPETFGLMVLLSFGVICLGGVLYFAHYLKCKIRKRKKRGYEGKA</sequence>
<feature type="transmembrane region" description="Helical" evidence="8">
    <location>
        <begin position="652"/>
        <end position="675"/>
    </location>
</feature>
<proteinExistence type="inferred from homology"/>
<dbReference type="CDD" id="cd17480">
    <property type="entry name" value="MFS_SLC40A1_like"/>
    <property type="match status" value="1"/>
</dbReference>
<feature type="transmembrane region" description="Helical" evidence="8">
    <location>
        <begin position="202"/>
        <end position="224"/>
    </location>
</feature>
<keyword evidence="3" id="KW-0813">Transport</keyword>
<name>A0A8J1TQD0_OWEFU</name>
<dbReference type="AlphaFoldDB" id="A0A8J1TQD0"/>
<feature type="transmembrane region" description="Helical" evidence="8">
    <location>
        <begin position="124"/>
        <end position="143"/>
    </location>
</feature>
<feature type="transmembrane region" description="Helical" evidence="8">
    <location>
        <begin position="353"/>
        <end position="374"/>
    </location>
</feature>
<evidence type="ECO:0000256" key="3">
    <source>
        <dbReference type="ARBA" id="ARBA00022448"/>
    </source>
</evidence>
<comment type="subcellular location">
    <subcellularLocation>
        <location evidence="1">Membrane</location>
        <topology evidence="1">Multi-pass membrane protein</topology>
    </subcellularLocation>
</comment>
<evidence type="ECO:0000256" key="4">
    <source>
        <dbReference type="ARBA" id="ARBA00022692"/>
    </source>
</evidence>
<feature type="transmembrane region" description="Helical" evidence="8">
    <location>
        <begin position="59"/>
        <end position="80"/>
    </location>
</feature>
<accession>A0A8J1TQD0</accession>
<keyword evidence="6 8" id="KW-0472">Membrane</keyword>
<feature type="transmembrane region" description="Helical" evidence="8">
    <location>
        <begin position="176"/>
        <end position="196"/>
    </location>
</feature>
<feature type="transmembrane region" description="Helical" evidence="8">
    <location>
        <begin position="386"/>
        <end position="406"/>
    </location>
</feature>
<feature type="transmembrane region" description="Helical" evidence="8">
    <location>
        <begin position="21"/>
        <end position="47"/>
    </location>
</feature>
<gene>
    <name evidence="9" type="ORF">OFUS_LOCUS14684</name>
</gene>
<evidence type="ECO:0000313" key="10">
    <source>
        <dbReference type="Proteomes" id="UP000749559"/>
    </source>
</evidence>
<dbReference type="EMBL" id="CAIIXF020000007">
    <property type="protein sequence ID" value="CAH1789301.1"/>
    <property type="molecule type" value="Genomic_DNA"/>
</dbReference>
<protein>
    <submittedName>
        <fullName evidence="9">Uncharacterized protein</fullName>
    </submittedName>
</protein>
<keyword evidence="4 8" id="KW-0812">Transmembrane</keyword>
<keyword evidence="5 8" id="KW-1133">Transmembrane helix</keyword>
<dbReference type="Proteomes" id="UP000749559">
    <property type="component" value="Unassembled WGS sequence"/>
</dbReference>
<dbReference type="SUPFAM" id="SSF103473">
    <property type="entry name" value="MFS general substrate transporter"/>
    <property type="match status" value="1"/>
</dbReference>
<reference evidence="9" key="1">
    <citation type="submission" date="2022-03" db="EMBL/GenBank/DDBJ databases">
        <authorList>
            <person name="Martin C."/>
        </authorList>
    </citation>
    <scope>NUCLEOTIDE SEQUENCE</scope>
</reference>
<feature type="compositionally biased region" description="Polar residues" evidence="7">
    <location>
        <begin position="255"/>
        <end position="264"/>
    </location>
</feature>
<dbReference type="GO" id="GO:0016020">
    <property type="term" value="C:membrane"/>
    <property type="evidence" value="ECO:0007669"/>
    <property type="project" value="UniProtKB-SubCell"/>
</dbReference>
<evidence type="ECO:0000256" key="5">
    <source>
        <dbReference type="ARBA" id="ARBA00022989"/>
    </source>
</evidence>
<comment type="similarity">
    <text evidence="2">Belongs to the ferroportin (FP) (TC 2.A.100) family. SLC40A subfamily.</text>
</comment>
<dbReference type="InterPro" id="IPR009716">
    <property type="entry name" value="Ferroportin-1"/>
</dbReference>
<keyword evidence="10" id="KW-1185">Reference proteome</keyword>
<evidence type="ECO:0000256" key="8">
    <source>
        <dbReference type="SAM" id="Phobius"/>
    </source>
</evidence>
<organism evidence="9 10">
    <name type="scientific">Owenia fusiformis</name>
    <name type="common">Polychaete worm</name>
    <dbReference type="NCBI Taxonomy" id="6347"/>
    <lineage>
        <taxon>Eukaryota</taxon>
        <taxon>Metazoa</taxon>
        <taxon>Spiralia</taxon>
        <taxon>Lophotrochozoa</taxon>
        <taxon>Annelida</taxon>
        <taxon>Polychaeta</taxon>
        <taxon>Sedentaria</taxon>
        <taxon>Canalipalpata</taxon>
        <taxon>Sabellida</taxon>
        <taxon>Oweniida</taxon>
        <taxon>Oweniidae</taxon>
        <taxon>Owenia</taxon>
    </lineage>
</organism>
<feature type="transmembrane region" description="Helical" evidence="8">
    <location>
        <begin position="418"/>
        <end position="439"/>
    </location>
</feature>
<evidence type="ECO:0000256" key="7">
    <source>
        <dbReference type="SAM" id="MobiDB-lite"/>
    </source>
</evidence>
<evidence type="ECO:0000256" key="2">
    <source>
        <dbReference type="ARBA" id="ARBA00006279"/>
    </source>
</evidence>
<dbReference type="InterPro" id="IPR036259">
    <property type="entry name" value="MFS_trans_sf"/>
</dbReference>
<evidence type="ECO:0000256" key="1">
    <source>
        <dbReference type="ARBA" id="ARBA00004141"/>
    </source>
</evidence>
<feature type="region of interest" description="Disordered" evidence="7">
    <location>
        <begin position="235"/>
        <end position="270"/>
    </location>
</feature>
<feature type="transmembrane region" description="Helical" evidence="8">
    <location>
        <begin position="92"/>
        <end position="112"/>
    </location>
</feature>
<dbReference type="PANTHER" id="PTHR11660:SF57">
    <property type="entry name" value="SOLUTE CARRIER FAMILY 40 MEMBER"/>
    <property type="match status" value="1"/>
</dbReference>